<dbReference type="Proteomes" id="UP000663864">
    <property type="component" value="Unassembled WGS sequence"/>
</dbReference>
<sequence>MRTEGLKEREENEPVLDEDTNIIESETTIVGRYFSFNEQDMKDEILENIESTVKWCRQFESEMNLPKNSVSYTYSSGENAFNEDHSFESSEHNYVNYQQKKMRAFNLDSRKEELSFFNDELTVIRPVNILLDVGQTILIGQVTSINVKYVR</sequence>
<evidence type="ECO:0000313" key="3">
    <source>
        <dbReference type="EMBL" id="CAF1550999.1"/>
    </source>
</evidence>
<dbReference type="EMBL" id="CAJNOT010003676">
    <property type="protein sequence ID" value="CAF1395206.1"/>
    <property type="molecule type" value="Genomic_DNA"/>
</dbReference>
<evidence type="ECO:0000313" key="4">
    <source>
        <dbReference type="EMBL" id="CAF4044833.1"/>
    </source>
</evidence>
<keyword evidence="5" id="KW-1185">Reference proteome</keyword>
<evidence type="ECO:0000313" key="1">
    <source>
        <dbReference type="EMBL" id="CAF1271478.1"/>
    </source>
</evidence>
<dbReference type="Proteomes" id="UP000663836">
    <property type="component" value="Unassembled WGS sequence"/>
</dbReference>
<dbReference type="EMBL" id="CAJNOH010002088">
    <property type="protein sequence ID" value="CAF1271478.1"/>
    <property type="molecule type" value="Genomic_DNA"/>
</dbReference>
<proteinExistence type="predicted"/>
<dbReference type="EMBL" id="CAJNOL010003194">
    <property type="protein sequence ID" value="CAF1550999.1"/>
    <property type="molecule type" value="Genomic_DNA"/>
</dbReference>
<dbReference type="Proteomes" id="UP000663870">
    <property type="component" value="Unassembled WGS sequence"/>
</dbReference>
<comment type="caution">
    <text evidence="3">The sequence shown here is derived from an EMBL/GenBank/DDBJ whole genome shotgun (WGS) entry which is preliminary data.</text>
</comment>
<dbReference type="Proteomes" id="UP000663854">
    <property type="component" value="Unassembled WGS sequence"/>
</dbReference>
<dbReference type="AlphaFoldDB" id="A0A815X4M0"/>
<gene>
    <name evidence="4" type="ORF">JBS370_LOCUS28706</name>
    <name evidence="3" type="ORF">JXQ802_LOCUS43636</name>
    <name evidence="1" type="ORF">PYM288_LOCUS28403</name>
    <name evidence="2" type="ORF">ZHD862_LOCUS32833</name>
</gene>
<evidence type="ECO:0000313" key="5">
    <source>
        <dbReference type="Proteomes" id="UP000663870"/>
    </source>
</evidence>
<dbReference type="EMBL" id="CAJOBD010005863">
    <property type="protein sequence ID" value="CAF4044833.1"/>
    <property type="molecule type" value="Genomic_DNA"/>
</dbReference>
<name>A0A815X4M0_9BILA</name>
<evidence type="ECO:0000313" key="2">
    <source>
        <dbReference type="EMBL" id="CAF1395206.1"/>
    </source>
</evidence>
<accession>A0A815X4M0</accession>
<organism evidence="3 5">
    <name type="scientific">Rotaria sordida</name>
    <dbReference type="NCBI Taxonomy" id="392033"/>
    <lineage>
        <taxon>Eukaryota</taxon>
        <taxon>Metazoa</taxon>
        <taxon>Spiralia</taxon>
        <taxon>Gnathifera</taxon>
        <taxon>Rotifera</taxon>
        <taxon>Eurotatoria</taxon>
        <taxon>Bdelloidea</taxon>
        <taxon>Philodinida</taxon>
        <taxon>Philodinidae</taxon>
        <taxon>Rotaria</taxon>
    </lineage>
</organism>
<reference evidence="3" key="1">
    <citation type="submission" date="2021-02" db="EMBL/GenBank/DDBJ databases">
        <authorList>
            <person name="Nowell W R."/>
        </authorList>
    </citation>
    <scope>NUCLEOTIDE SEQUENCE</scope>
</reference>
<protein>
    <submittedName>
        <fullName evidence="3">Uncharacterized protein</fullName>
    </submittedName>
</protein>